<comment type="caution">
    <text evidence="1">The sequence shown here is derived from an EMBL/GenBank/DDBJ whole genome shotgun (WGS) entry which is preliminary data.</text>
</comment>
<gene>
    <name evidence="1" type="ORF">EMPG_10428</name>
</gene>
<evidence type="ECO:0000313" key="2">
    <source>
        <dbReference type="Proteomes" id="UP000053573"/>
    </source>
</evidence>
<reference evidence="2" key="1">
    <citation type="journal article" date="2015" name="PLoS Genet.">
        <title>The dynamic genome and transcriptome of the human fungal pathogen Blastomyces and close relative Emmonsia.</title>
        <authorList>
            <person name="Munoz J.F."/>
            <person name="Gauthier G.M."/>
            <person name="Desjardins C.A."/>
            <person name="Gallo J.E."/>
            <person name="Holder J."/>
            <person name="Sullivan T.D."/>
            <person name="Marty A.J."/>
            <person name="Carmen J.C."/>
            <person name="Chen Z."/>
            <person name="Ding L."/>
            <person name="Gujja S."/>
            <person name="Magrini V."/>
            <person name="Misas E."/>
            <person name="Mitreva M."/>
            <person name="Priest M."/>
            <person name="Saif S."/>
            <person name="Whiston E.A."/>
            <person name="Young S."/>
            <person name="Zeng Q."/>
            <person name="Goldman W.E."/>
            <person name="Mardis E.R."/>
            <person name="Taylor J.W."/>
            <person name="McEwen J.G."/>
            <person name="Clay O.K."/>
            <person name="Klein B.S."/>
            <person name="Cuomo C.A."/>
        </authorList>
    </citation>
    <scope>NUCLEOTIDE SEQUENCE [LARGE SCALE GENOMIC DNA]</scope>
    <source>
        <strain evidence="2">UAMH 139</strain>
    </source>
</reference>
<dbReference type="AlphaFoldDB" id="A0A0H1B436"/>
<sequence>MRRITSYPKTAPPLIAGERPPDVTMTVPTTTSSIWISMTTFWIALSSSRWQLL</sequence>
<accession>A0A0H1B436</accession>
<name>A0A0H1B436_9EURO</name>
<evidence type="ECO:0000313" key="1">
    <source>
        <dbReference type="EMBL" id="KLJ06155.1"/>
    </source>
</evidence>
<proteinExistence type="predicted"/>
<dbReference type="Proteomes" id="UP000053573">
    <property type="component" value="Unassembled WGS sequence"/>
</dbReference>
<keyword evidence="2" id="KW-1185">Reference proteome</keyword>
<dbReference type="EMBL" id="LDEV01003278">
    <property type="protein sequence ID" value="KLJ06155.1"/>
    <property type="molecule type" value="Genomic_DNA"/>
</dbReference>
<organism evidence="1 2">
    <name type="scientific">Blastomyces silverae</name>
    <dbReference type="NCBI Taxonomy" id="2060906"/>
    <lineage>
        <taxon>Eukaryota</taxon>
        <taxon>Fungi</taxon>
        <taxon>Dikarya</taxon>
        <taxon>Ascomycota</taxon>
        <taxon>Pezizomycotina</taxon>
        <taxon>Eurotiomycetes</taxon>
        <taxon>Eurotiomycetidae</taxon>
        <taxon>Onygenales</taxon>
        <taxon>Ajellomycetaceae</taxon>
        <taxon>Blastomyces</taxon>
    </lineage>
</organism>
<protein>
    <submittedName>
        <fullName evidence="1">Uncharacterized protein</fullName>
    </submittedName>
</protein>